<accession>A0ABR2LKF2</accession>
<dbReference type="Proteomes" id="UP001412067">
    <property type="component" value="Unassembled WGS sequence"/>
</dbReference>
<evidence type="ECO:0000313" key="1">
    <source>
        <dbReference type="EMBL" id="KAK8943627.1"/>
    </source>
</evidence>
<protein>
    <submittedName>
        <fullName evidence="1">Uncharacterized protein</fullName>
    </submittedName>
</protein>
<dbReference type="EMBL" id="JBBWWR010000018">
    <property type="protein sequence ID" value="KAK8943627.1"/>
    <property type="molecule type" value="Genomic_DNA"/>
</dbReference>
<comment type="caution">
    <text evidence="1">The sequence shown here is derived from an EMBL/GenBank/DDBJ whole genome shotgun (WGS) entry which is preliminary data.</text>
</comment>
<proteinExistence type="predicted"/>
<reference evidence="1 2" key="1">
    <citation type="journal article" date="2022" name="Nat. Plants">
        <title>Genomes of leafy and leafless Platanthera orchids illuminate the evolution of mycoheterotrophy.</title>
        <authorList>
            <person name="Li M.H."/>
            <person name="Liu K.W."/>
            <person name="Li Z."/>
            <person name="Lu H.C."/>
            <person name="Ye Q.L."/>
            <person name="Zhang D."/>
            <person name="Wang J.Y."/>
            <person name="Li Y.F."/>
            <person name="Zhong Z.M."/>
            <person name="Liu X."/>
            <person name="Yu X."/>
            <person name="Liu D.K."/>
            <person name="Tu X.D."/>
            <person name="Liu B."/>
            <person name="Hao Y."/>
            <person name="Liao X.Y."/>
            <person name="Jiang Y.T."/>
            <person name="Sun W.H."/>
            <person name="Chen J."/>
            <person name="Chen Y.Q."/>
            <person name="Ai Y."/>
            <person name="Zhai J.W."/>
            <person name="Wu S.S."/>
            <person name="Zhou Z."/>
            <person name="Hsiao Y.Y."/>
            <person name="Wu W.L."/>
            <person name="Chen Y.Y."/>
            <person name="Lin Y.F."/>
            <person name="Hsu J.L."/>
            <person name="Li C.Y."/>
            <person name="Wang Z.W."/>
            <person name="Zhao X."/>
            <person name="Zhong W.Y."/>
            <person name="Ma X.K."/>
            <person name="Ma L."/>
            <person name="Huang J."/>
            <person name="Chen G.Z."/>
            <person name="Huang M.Z."/>
            <person name="Huang L."/>
            <person name="Peng D.H."/>
            <person name="Luo Y.B."/>
            <person name="Zou S.Q."/>
            <person name="Chen S.P."/>
            <person name="Lan S."/>
            <person name="Tsai W.C."/>
            <person name="Van de Peer Y."/>
            <person name="Liu Z.J."/>
        </authorList>
    </citation>
    <scope>NUCLEOTIDE SEQUENCE [LARGE SCALE GENOMIC DNA]</scope>
    <source>
        <strain evidence="1">Lor288</strain>
    </source>
</reference>
<gene>
    <name evidence="1" type="ORF">KSP40_PGU004884</name>
</gene>
<name>A0ABR2LKF2_9ASPA</name>
<evidence type="ECO:0000313" key="2">
    <source>
        <dbReference type="Proteomes" id="UP001412067"/>
    </source>
</evidence>
<sequence>MVSKYDGSNDDLARISCVSYGWVLKTPQINLGYGGSSGRIDCIFWHNWLFLTSVSNWLLGSQNYNRRA</sequence>
<keyword evidence="2" id="KW-1185">Reference proteome</keyword>
<organism evidence="1 2">
    <name type="scientific">Platanthera guangdongensis</name>
    <dbReference type="NCBI Taxonomy" id="2320717"/>
    <lineage>
        <taxon>Eukaryota</taxon>
        <taxon>Viridiplantae</taxon>
        <taxon>Streptophyta</taxon>
        <taxon>Embryophyta</taxon>
        <taxon>Tracheophyta</taxon>
        <taxon>Spermatophyta</taxon>
        <taxon>Magnoliopsida</taxon>
        <taxon>Liliopsida</taxon>
        <taxon>Asparagales</taxon>
        <taxon>Orchidaceae</taxon>
        <taxon>Orchidoideae</taxon>
        <taxon>Orchideae</taxon>
        <taxon>Orchidinae</taxon>
        <taxon>Platanthera</taxon>
    </lineage>
</organism>